<dbReference type="EC" id="2.7.4.3" evidence="6"/>
<evidence type="ECO:0000256" key="4">
    <source>
        <dbReference type="ARBA" id="ARBA00022777"/>
    </source>
</evidence>
<dbReference type="SUPFAM" id="SSF52540">
    <property type="entry name" value="P-loop containing nucleoside triphosphate hydrolases"/>
    <property type="match status" value="1"/>
</dbReference>
<evidence type="ECO:0000256" key="6">
    <source>
        <dbReference type="RuleBase" id="RU003331"/>
    </source>
</evidence>
<dbReference type="Gene3D" id="3.40.50.300">
    <property type="entry name" value="P-loop containing nucleotide triphosphate hydrolases"/>
    <property type="match status" value="1"/>
</dbReference>
<protein>
    <recommendedName>
        <fullName evidence="6">Adenylate kinase</fullName>
        <ecNumber evidence="6">2.7.4.3</ecNumber>
    </recommendedName>
</protein>
<proteinExistence type="inferred from homology"/>
<keyword evidence="2" id="KW-0545">Nucleotide biosynthesis</keyword>
<accession>A0A2M6T061</accession>
<keyword evidence="3 6" id="KW-0547">Nucleotide-binding</keyword>
<gene>
    <name evidence="7" type="ORF">COT34_02180</name>
</gene>
<comment type="subunit">
    <text evidence="6">Monomer.</text>
</comment>
<reference evidence="8" key="1">
    <citation type="submission" date="2017-09" db="EMBL/GenBank/DDBJ databases">
        <title>Depth-based differentiation of microbial function through sediment-hosted aquifers and enrichment of novel symbionts in the deep terrestrial subsurface.</title>
        <authorList>
            <person name="Probst A.J."/>
            <person name="Ladd B."/>
            <person name="Jarett J.K."/>
            <person name="Geller-Mcgrath D.E."/>
            <person name="Sieber C.M.K."/>
            <person name="Emerson J.B."/>
            <person name="Anantharaman K."/>
            <person name="Thomas B.C."/>
            <person name="Malmstrom R."/>
            <person name="Stieglmeier M."/>
            <person name="Klingl A."/>
            <person name="Woyke T."/>
            <person name="Ryan C.M."/>
            <person name="Banfield J.F."/>
        </authorList>
    </citation>
    <scope>NUCLEOTIDE SEQUENCE [LARGE SCALE GENOMIC DNA]</scope>
</reference>
<evidence type="ECO:0000313" key="7">
    <source>
        <dbReference type="EMBL" id="PIS38711.1"/>
    </source>
</evidence>
<sequence>MKKENKQEVIIILGAPGSGKGTQAELLAESRNLYYFETSKLLEQKFQQAKKGEAITIKGKRYDLLEERKLWETGILCTPAFVFHLVKTKIIELFEQRKNLVIAGSPRTLEEGKNLIPLLRRLYGDKNIKVIVLEIGAKATIWRNTHRRICELMRHPIVYSKENAKLRYCPLDGSRLVARKGLDTPQSIKVRLKEYRERTYPLIDFFKEKEITVKKINGEKSVEAVYKDVLKALR</sequence>
<evidence type="ECO:0000256" key="5">
    <source>
        <dbReference type="RuleBase" id="RU003330"/>
    </source>
</evidence>
<dbReference type="GO" id="GO:0005524">
    <property type="term" value="F:ATP binding"/>
    <property type="evidence" value="ECO:0007669"/>
    <property type="project" value="UniProtKB-KW"/>
</dbReference>
<dbReference type="EMBL" id="PEYE01000036">
    <property type="protein sequence ID" value="PIS38711.1"/>
    <property type="molecule type" value="Genomic_DNA"/>
</dbReference>
<dbReference type="Proteomes" id="UP000229390">
    <property type="component" value="Unassembled WGS sequence"/>
</dbReference>
<evidence type="ECO:0000313" key="8">
    <source>
        <dbReference type="Proteomes" id="UP000229390"/>
    </source>
</evidence>
<comment type="caution">
    <text evidence="7">The sequence shown here is derived from an EMBL/GenBank/DDBJ whole genome shotgun (WGS) entry which is preliminary data.</text>
</comment>
<name>A0A2M6T061_9BACT</name>
<keyword evidence="1 5" id="KW-0808">Transferase</keyword>
<dbReference type="InterPro" id="IPR000850">
    <property type="entry name" value="Adenylat/UMP-CMP_kin"/>
</dbReference>
<evidence type="ECO:0000256" key="1">
    <source>
        <dbReference type="ARBA" id="ARBA00022679"/>
    </source>
</evidence>
<dbReference type="AlphaFoldDB" id="A0A2M6T061"/>
<organism evidence="7 8">
    <name type="scientific">Candidatus Nealsonbacteria bacterium CG08_land_8_20_14_0_20_43_11</name>
    <dbReference type="NCBI Taxonomy" id="1974706"/>
    <lineage>
        <taxon>Bacteria</taxon>
        <taxon>Candidatus Nealsoniibacteriota</taxon>
    </lineage>
</organism>
<comment type="subcellular location">
    <subcellularLocation>
        <location evidence="6">Cytoplasm</location>
    </subcellularLocation>
</comment>
<keyword evidence="6" id="KW-0067">ATP-binding</keyword>
<dbReference type="GO" id="GO:0005737">
    <property type="term" value="C:cytoplasm"/>
    <property type="evidence" value="ECO:0007669"/>
    <property type="project" value="UniProtKB-SubCell"/>
</dbReference>
<dbReference type="PRINTS" id="PR00094">
    <property type="entry name" value="ADENYLTKNASE"/>
</dbReference>
<dbReference type="PANTHER" id="PTHR23359">
    <property type="entry name" value="NUCLEOTIDE KINASE"/>
    <property type="match status" value="1"/>
</dbReference>
<comment type="catalytic activity">
    <reaction evidence="6">
        <text>AMP + ATP = 2 ADP</text>
        <dbReference type="Rhea" id="RHEA:12973"/>
        <dbReference type="ChEBI" id="CHEBI:30616"/>
        <dbReference type="ChEBI" id="CHEBI:456215"/>
        <dbReference type="ChEBI" id="CHEBI:456216"/>
        <dbReference type="EC" id="2.7.4.3"/>
    </reaction>
</comment>
<dbReference type="GO" id="GO:0004017">
    <property type="term" value="F:AMP kinase activity"/>
    <property type="evidence" value="ECO:0007669"/>
    <property type="project" value="UniProtKB-EC"/>
</dbReference>
<evidence type="ECO:0000256" key="2">
    <source>
        <dbReference type="ARBA" id="ARBA00022727"/>
    </source>
</evidence>
<dbReference type="Pfam" id="PF00406">
    <property type="entry name" value="ADK"/>
    <property type="match status" value="1"/>
</dbReference>
<dbReference type="InterPro" id="IPR027417">
    <property type="entry name" value="P-loop_NTPase"/>
</dbReference>
<dbReference type="CDD" id="cd01428">
    <property type="entry name" value="ADK"/>
    <property type="match status" value="1"/>
</dbReference>
<evidence type="ECO:0000256" key="3">
    <source>
        <dbReference type="ARBA" id="ARBA00022741"/>
    </source>
</evidence>
<comment type="similarity">
    <text evidence="5">Belongs to the adenylate kinase family.</text>
</comment>
<keyword evidence="4 5" id="KW-0418">Kinase</keyword>